<evidence type="ECO:0000256" key="1">
    <source>
        <dbReference type="SAM" id="Phobius"/>
    </source>
</evidence>
<proteinExistence type="predicted"/>
<evidence type="ECO:0000313" key="3">
    <source>
        <dbReference type="Proteomes" id="UP000188181"/>
    </source>
</evidence>
<accession>A0A1R7T670</accession>
<sequence length="58" mass="6053">MDKEKSKLRKVGRGAGLCIPYLLFFGPVLMSLGLGGGYLGFIGALMLGIGLAAFSMSE</sequence>
<dbReference type="AlphaFoldDB" id="A0A1R7T670"/>
<dbReference type="EMBL" id="CP019646">
    <property type="protein sequence ID" value="AQQ72416.1"/>
    <property type="molecule type" value="Genomic_DNA"/>
</dbReference>
<protein>
    <submittedName>
        <fullName evidence="2">Uncharacterized protein</fullName>
    </submittedName>
</protein>
<keyword evidence="1" id="KW-0472">Membrane</keyword>
<dbReference type="Proteomes" id="UP000188181">
    <property type="component" value="Chromosome"/>
</dbReference>
<reference evidence="3" key="1">
    <citation type="submission" date="2017-02" db="EMBL/GenBank/DDBJ databases">
        <title>Comparative genomics and description of representatives of a novel lineage of planctomycetes thriving in anoxic sediments.</title>
        <authorList>
            <person name="Spring S."/>
            <person name="Bunk B."/>
            <person name="Sproer C."/>
        </authorList>
    </citation>
    <scope>NUCLEOTIDE SEQUENCE [LARGE SCALE GENOMIC DNA]</scope>
    <source>
        <strain evidence="3">SM-Chi-D1</strain>
    </source>
</reference>
<evidence type="ECO:0000313" key="2">
    <source>
        <dbReference type="EMBL" id="AQQ72416.1"/>
    </source>
</evidence>
<feature type="transmembrane region" description="Helical" evidence="1">
    <location>
        <begin position="12"/>
        <end position="32"/>
    </location>
</feature>
<name>A0A1R7T670_9BACT</name>
<dbReference type="KEGG" id="pbas:SMSP2_02800"/>
<dbReference type="STRING" id="1851148.SMSP2_02800"/>
<keyword evidence="1" id="KW-0812">Transmembrane</keyword>
<gene>
    <name evidence="2" type="ORF">SMSP2_02800</name>
</gene>
<organism evidence="2 3">
    <name type="scientific">Limihaloglobus sulfuriphilus</name>
    <dbReference type="NCBI Taxonomy" id="1851148"/>
    <lineage>
        <taxon>Bacteria</taxon>
        <taxon>Pseudomonadati</taxon>
        <taxon>Planctomycetota</taxon>
        <taxon>Phycisphaerae</taxon>
        <taxon>Sedimentisphaerales</taxon>
        <taxon>Sedimentisphaeraceae</taxon>
        <taxon>Limihaloglobus</taxon>
    </lineage>
</organism>
<keyword evidence="3" id="KW-1185">Reference proteome</keyword>
<keyword evidence="1" id="KW-1133">Transmembrane helix</keyword>
<dbReference type="RefSeq" id="WP_186804752.1">
    <property type="nucleotide sequence ID" value="NZ_CP019646.1"/>
</dbReference>